<dbReference type="Proteomes" id="UP000075476">
    <property type="component" value="Unassembled WGS sequence"/>
</dbReference>
<evidence type="ECO:0000313" key="2">
    <source>
        <dbReference type="EMBL" id="PFF46017.1"/>
    </source>
</evidence>
<dbReference type="AlphaFoldDB" id="A0A9X6VVT9"/>
<gene>
    <name evidence="1" type="ORF">AT268_32475</name>
    <name evidence="2" type="ORF">CN357_21430</name>
</gene>
<dbReference type="Proteomes" id="UP000220210">
    <property type="component" value="Unassembled WGS sequence"/>
</dbReference>
<comment type="caution">
    <text evidence="2">The sequence shown here is derived from an EMBL/GenBank/DDBJ whole genome shotgun (WGS) entry which is preliminary data.</text>
</comment>
<evidence type="ECO:0000313" key="1">
    <source>
        <dbReference type="EMBL" id="KXY51212.1"/>
    </source>
</evidence>
<proteinExistence type="predicted"/>
<dbReference type="EMBL" id="LOMO01000001">
    <property type="protein sequence ID" value="KXY51212.1"/>
    <property type="molecule type" value="Genomic_DNA"/>
</dbReference>
<evidence type="ECO:0000313" key="4">
    <source>
        <dbReference type="Proteomes" id="UP000220210"/>
    </source>
</evidence>
<reference evidence="1 3" key="1">
    <citation type="submission" date="2015-12" db="EMBL/GenBank/DDBJ databases">
        <title>Bacillus cereus Group isolate.</title>
        <authorList>
            <person name="Kovac J."/>
        </authorList>
    </citation>
    <scope>NUCLEOTIDE SEQUENCE [LARGE SCALE GENOMIC DNA]</scope>
    <source>
        <strain evidence="1 3">FSL K6-0073</strain>
    </source>
</reference>
<sequence>MKTTFKIILTLFALSFLGVAVKVIFFPAHVASKAVDTTTGVIDKTLNADNALTNYEQFKDGYNGAKAMVQNIKNAEKSLKDIESLYGEPSTWTKDIREKHSFLQQNIDGYLMQYQSIVKDYNSNSSKLNRNLFKDKNLPSELPVDYKELN</sequence>
<dbReference type="RefSeq" id="WP_061662550.1">
    <property type="nucleotide sequence ID" value="NZ_LOMO01000001.1"/>
</dbReference>
<evidence type="ECO:0000313" key="3">
    <source>
        <dbReference type="Proteomes" id="UP000075476"/>
    </source>
</evidence>
<dbReference type="EMBL" id="NTSO01000015">
    <property type="protein sequence ID" value="PFF46017.1"/>
    <property type="molecule type" value="Genomic_DNA"/>
</dbReference>
<organism evidence="2 4">
    <name type="scientific">Bacillus cereus</name>
    <dbReference type="NCBI Taxonomy" id="1396"/>
    <lineage>
        <taxon>Bacteria</taxon>
        <taxon>Bacillati</taxon>
        <taxon>Bacillota</taxon>
        <taxon>Bacilli</taxon>
        <taxon>Bacillales</taxon>
        <taxon>Bacillaceae</taxon>
        <taxon>Bacillus</taxon>
        <taxon>Bacillus cereus group</taxon>
    </lineage>
</organism>
<reference evidence="2 4" key="2">
    <citation type="submission" date="2017-09" db="EMBL/GenBank/DDBJ databases">
        <title>Large-scale bioinformatics analysis of Bacillus genomes uncovers conserved roles of natural products in bacterial physiology.</title>
        <authorList>
            <consortium name="Agbiome Team Llc"/>
            <person name="Bleich R.M."/>
            <person name="Kirk G.J."/>
            <person name="Santa Maria K.C."/>
            <person name="Allen S.E."/>
            <person name="Farag S."/>
            <person name="Shank E.A."/>
            <person name="Bowers A."/>
        </authorList>
    </citation>
    <scope>NUCLEOTIDE SEQUENCE [LARGE SCALE GENOMIC DNA]</scope>
    <source>
        <strain evidence="2 4">AFS020204</strain>
    </source>
</reference>
<protein>
    <submittedName>
        <fullName evidence="2">Uncharacterized protein</fullName>
    </submittedName>
</protein>
<accession>A0A9X6VVT9</accession>
<name>A0A9X6VVT9_BACCE</name>